<protein>
    <submittedName>
        <fullName evidence="2">MBL fold metallo-hydrolase</fullName>
    </submittedName>
</protein>
<keyword evidence="3" id="KW-1185">Reference proteome</keyword>
<dbReference type="InterPro" id="IPR051453">
    <property type="entry name" value="MBL_Glyoxalase_II"/>
</dbReference>
<feature type="domain" description="Metallo-beta-lactamase" evidence="1">
    <location>
        <begin position="37"/>
        <end position="206"/>
    </location>
</feature>
<dbReference type="InterPro" id="IPR001279">
    <property type="entry name" value="Metallo-B-lactamas"/>
</dbReference>
<dbReference type="PANTHER" id="PTHR46233">
    <property type="entry name" value="HYDROXYACYLGLUTATHIONE HYDROLASE GLOC"/>
    <property type="match status" value="1"/>
</dbReference>
<evidence type="ECO:0000259" key="1">
    <source>
        <dbReference type="SMART" id="SM00849"/>
    </source>
</evidence>
<dbReference type="InterPro" id="IPR036866">
    <property type="entry name" value="RibonucZ/Hydroxyglut_hydro"/>
</dbReference>
<proteinExistence type="predicted"/>
<dbReference type="PANTHER" id="PTHR46233:SF4">
    <property type="entry name" value="METALLO-BETA-LACTAMASE DOMAIN-CONTAINING PROTEIN"/>
    <property type="match status" value="1"/>
</dbReference>
<reference evidence="2 3" key="1">
    <citation type="journal article" date="2019" name="Int. J. Syst. Evol. Microbiol.">
        <title>The Global Catalogue of Microorganisms (GCM) 10K type strain sequencing project: providing services to taxonomists for standard genome sequencing and annotation.</title>
        <authorList>
            <consortium name="The Broad Institute Genomics Platform"/>
            <consortium name="The Broad Institute Genome Sequencing Center for Infectious Disease"/>
            <person name="Wu L."/>
            <person name="Ma J."/>
        </authorList>
    </citation>
    <scope>NUCLEOTIDE SEQUENCE [LARGE SCALE GENOMIC DNA]</scope>
    <source>
        <strain evidence="2 3">JCM 15914</strain>
    </source>
</reference>
<dbReference type="Proteomes" id="UP001500166">
    <property type="component" value="Unassembled WGS sequence"/>
</dbReference>
<dbReference type="EMBL" id="BAAAQA010000002">
    <property type="protein sequence ID" value="GAA2108876.1"/>
    <property type="molecule type" value="Genomic_DNA"/>
</dbReference>
<name>A0ABN2XC22_9MICC</name>
<evidence type="ECO:0000313" key="3">
    <source>
        <dbReference type="Proteomes" id="UP001500166"/>
    </source>
</evidence>
<dbReference type="SUPFAM" id="SSF56281">
    <property type="entry name" value="Metallo-hydrolase/oxidoreductase"/>
    <property type="match status" value="1"/>
</dbReference>
<organism evidence="2 3">
    <name type="scientific">Kocuria atrinae</name>
    <dbReference type="NCBI Taxonomy" id="592377"/>
    <lineage>
        <taxon>Bacteria</taxon>
        <taxon>Bacillati</taxon>
        <taxon>Actinomycetota</taxon>
        <taxon>Actinomycetes</taxon>
        <taxon>Micrococcales</taxon>
        <taxon>Micrococcaceae</taxon>
        <taxon>Kocuria</taxon>
    </lineage>
</organism>
<comment type="caution">
    <text evidence="2">The sequence shown here is derived from an EMBL/GenBank/DDBJ whole genome shotgun (WGS) entry which is preliminary data.</text>
</comment>
<sequence>MSEQPTTILSDQETGLRVDNCVTSGTFSLDGGTWEVDNNVWIIGNGVECAVIDPAHNPQAVVDAVAGRTITHVLLTHGHDDHIAAVREFVELADTDADIYLHPEDLVLWRKVFSDGPEPQPLEDNQEIVAGTAALTVLHTPGHSPGSVVFYGSEVGEHGVVFSGDTLFQGGPGATGRSYSDFPTIIESIQERILALPGETQVLTGHGDSTTVGDEKPHLSEWIARGH</sequence>
<dbReference type="RefSeq" id="WP_344223244.1">
    <property type="nucleotide sequence ID" value="NZ_BAAAQA010000002.1"/>
</dbReference>
<gene>
    <name evidence="2" type="ORF">GCM10009824_02400</name>
</gene>
<dbReference type="Gene3D" id="3.60.15.10">
    <property type="entry name" value="Ribonuclease Z/Hydroxyacylglutathione hydrolase-like"/>
    <property type="match status" value="1"/>
</dbReference>
<dbReference type="SMART" id="SM00849">
    <property type="entry name" value="Lactamase_B"/>
    <property type="match status" value="1"/>
</dbReference>
<dbReference type="CDD" id="cd06262">
    <property type="entry name" value="metallo-hydrolase-like_MBL-fold"/>
    <property type="match status" value="1"/>
</dbReference>
<dbReference type="Pfam" id="PF00753">
    <property type="entry name" value="Lactamase_B"/>
    <property type="match status" value="1"/>
</dbReference>
<evidence type="ECO:0000313" key="2">
    <source>
        <dbReference type="EMBL" id="GAA2108876.1"/>
    </source>
</evidence>
<accession>A0ABN2XC22</accession>